<dbReference type="Gene3D" id="2.40.160.20">
    <property type="match status" value="1"/>
</dbReference>
<evidence type="ECO:0000313" key="3">
    <source>
        <dbReference type="Proteomes" id="UP000186583"/>
    </source>
</evidence>
<dbReference type="EMBL" id="MPGH01000164">
    <property type="protein sequence ID" value="OLN85470.1"/>
    <property type="molecule type" value="Genomic_DNA"/>
</dbReference>
<sequence length="165" mass="17304">TTIKYLALAIAAAGRVVAEPSIPGLTYLYSLNGTLGESFTTGIGPHGTRAVLPVLGGPFSGPRVSGNTGKVFPLGADWGIVDSNGLFWAGVRYNLRTDDGADILVEASGHGQPDGTNHLRVIFETGSEKYYWLNNILAVGILTNGTTADGTRWAALDARQLNTST</sequence>
<dbReference type="AlphaFoldDB" id="A0A1Q8RMB3"/>
<dbReference type="InterPro" id="IPR020915">
    <property type="entry name" value="UPF0311"/>
</dbReference>
<name>A0A1Q8RMB3_9PEZI</name>
<keyword evidence="3" id="KW-1185">Reference proteome</keyword>
<dbReference type="Proteomes" id="UP000186583">
    <property type="component" value="Unassembled WGS sequence"/>
</dbReference>
<keyword evidence="1" id="KW-0732">Signal</keyword>
<evidence type="ECO:0000256" key="1">
    <source>
        <dbReference type="SAM" id="SignalP"/>
    </source>
</evidence>
<dbReference type="PANTHER" id="PTHR37315">
    <property type="entry name" value="UPF0311 PROTEIN BLR7842"/>
    <property type="match status" value="1"/>
</dbReference>
<dbReference type="PANTHER" id="PTHR37315:SF1">
    <property type="entry name" value="UPF0311 PROTEIN BLR7842"/>
    <property type="match status" value="1"/>
</dbReference>
<accession>A0A1Q8RMB3</accession>
<protein>
    <submittedName>
        <fullName evidence="2">UPF0311 protein-like protein 1</fullName>
    </submittedName>
</protein>
<organism evidence="2 3">
    <name type="scientific">Colletotrichum chlorophyti</name>
    <dbReference type="NCBI Taxonomy" id="708187"/>
    <lineage>
        <taxon>Eukaryota</taxon>
        <taxon>Fungi</taxon>
        <taxon>Dikarya</taxon>
        <taxon>Ascomycota</taxon>
        <taxon>Pezizomycotina</taxon>
        <taxon>Sordariomycetes</taxon>
        <taxon>Hypocreomycetidae</taxon>
        <taxon>Glomerellales</taxon>
        <taxon>Glomerellaceae</taxon>
        <taxon>Colletotrichum</taxon>
    </lineage>
</organism>
<gene>
    <name evidence="2" type="ORF">CCHL11_08065</name>
</gene>
<reference evidence="2 3" key="1">
    <citation type="submission" date="2016-11" db="EMBL/GenBank/DDBJ databases">
        <title>Draft Genome Assembly of Colletotrichum chlorophyti a pathogen of herbaceous plants.</title>
        <authorList>
            <person name="Gan P."/>
            <person name="Narusaka M."/>
            <person name="Tsushima A."/>
            <person name="Narusaka Y."/>
            <person name="Takano Y."/>
            <person name="Shirasu K."/>
        </authorList>
    </citation>
    <scope>NUCLEOTIDE SEQUENCE [LARGE SCALE GENOMIC DNA]</scope>
    <source>
        <strain evidence="2 3">NTL11</strain>
    </source>
</reference>
<dbReference type="OrthoDB" id="2544694at2759"/>
<dbReference type="Pfam" id="PF11578">
    <property type="entry name" value="DUF3237"/>
    <property type="match status" value="1"/>
</dbReference>
<feature type="chain" id="PRO_5013226091" evidence="1">
    <location>
        <begin position="19"/>
        <end position="165"/>
    </location>
</feature>
<feature type="signal peptide" evidence="1">
    <location>
        <begin position="1"/>
        <end position="18"/>
    </location>
</feature>
<evidence type="ECO:0000313" key="2">
    <source>
        <dbReference type="EMBL" id="OLN85470.1"/>
    </source>
</evidence>
<comment type="caution">
    <text evidence="2">The sequence shown here is derived from an EMBL/GenBank/DDBJ whole genome shotgun (WGS) entry which is preliminary data.</text>
</comment>
<proteinExistence type="predicted"/>
<feature type="non-terminal residue" evidence="2">
    <location>
        <position position="1"/>
    </location>
</feature>
<dbReference type="STRING" id="708187.A0A1Q8RMB3"/>